<keyword evidence="3 4" id="KW-0949">S-adenosyl-L-methionine</keyword>
<comment type="similarity">
    <text evidence="4">Belongs to the class I-like SAM-binding methyltransferase superfamily. MenG/UbiE family.</text>
</comment>
<organism evidence="5 6">
    <name type="scientific">Pacificimonas pallii</name>
    <dbReference type="NCBI Taxonomy" id="2827236"/>
    <lineage>
        <taxon>Bacteria</taxon>
        <taxon>Pseudomonadati</taxon>
        <taxon>Pseudomonadota</taxon>
        <taxon>Alphaproteobacteria</taxon>
        <taxon>Sphingomonadales</taxon>
        <taxon>Sphingosinicellaceae</taxon>
        <taxon>Pacificimonas</taxon>
    </lineage>
</organism>
<protein>
    <recommendedName>
        <fullName evidence="4">Ubiquinone/menaquinone biosynthesis C-methyltransferase UbiE</fullName>
        <ecNumber evidence="4">2.1.1.163</ecNumber>
        <ecNumber evidence="4">2.1.1.201</ecNumber>
    </recommendedName>
    <alternativeName>
        <fullName evidence="4">2-methoxy-6-polyprenyl-1,4-benzoquinol methylase</fullName>
    </alternativeName>
    <alternativeName>
        <fullName evidence="4">Demethylmenaquinone methyltransferase</fullName>
    </alternativeName>
</protein>
<dbReference type="RefSeq" id="WP_218446155.1">
    <property type="nucleotide sequence ID" value="NZ_JAGSPA010000003.1"/>
</dbReference>
<dbReference type="GO" id="GO:0032259">
    <property type="term" value="P:methylation"/>
    <property type="evidence" value="ECO:0007669"/>
    <property type="project" value="UniProtKB-KW"/>
</dbReference>
<dbReference type="HAMAP" id="MF_01813">
    <property type="entry name" value="MenG_UbiE_methyltr"/>
    <property type="match status" value="1"/>
</dbReference>
<feature type="binding site" evidence="4">
    <location>
        <position position="88"/>
    </location>
    <ligand>
        <name>S-adenosyl-L-methionine</name>
        <dbReference type="ChEBI" id="CHEBI:59789"/>
    </ligand>
</feature>
<proteinExistence type="inferred from homology"/>
<comment type="caution">
    <text evidence="5">The sequence shown here is derived from an EMBL/GenBank/DDBJ whole genome shotgun (WGS) entry which is preliminary data.</text>
</comment>
<comment type="function">
    <text evidence="4">Methyltransferase required for the conversion of demethylmenaquinol (DMKH2) to menaquinol (MKH2) and the conversion of 2-polyprenyl-6-methoxy-1,4-benzoquinol (DDMQH2) to 2-polyprenyl-3-methyl-6-methoxy-1,4-benzoquinol (DMQH2).</text>
</comment>
<evidence type="ECO:0000256" key="3">
    <source>
        <dbReference type="ARBA" id="ARBA00022691"/>
    </source>
</evidence>
<name>A0ABS6SFZ3_9SPHN</name>
<keyword evidence="1 4" id="KW-0489">Methyltransferase</keyword>
<dbReference type="PANTHER" id="PTHR43591">
    <property type="entry name" value="METHYLTRANSFERASE"/>
    <property type="match status" value="1"/>
</dbReference>
<dbReference type="EMBL" id="JAGSPA010000003">
    <property type="protein sequence ID" value="MBV7257337.1"/>
    <property type="molecule type" value="Genomic_DNA"/>
</dbReference>
<dbReference type="PANTHER" id="PTHR43591:SF24">
    <property type="entry name" value="2-METHOXY-6-POLYPRENYL-1,4-BENZOQUINOL METHYLASE, MITOCHONDRIAL"/>
    <property type="match status" value="1"/>
</dbReference>
<dbReference type="PROSITE" id="PS51608">
    <property type="entry name" value="SAM_MT_UBIE"/>
    <property type="match status" value="1"/>
</dbReference>
<comment type="caution">
    <text evidence="4">Lacks conserved residue(s) required for the propagation of feature annotation.</text>
</comment>
<keyword evidence="6" id="KW-1185">Reference proteome</keyword>
<keyword evidence="2 4" id="KW-0808">Transferase</keyword>
<evidence type="ECO:0000313" key="6">
    <source>
        <dbReference type="Proteomes" id="UP000722336"/>
    </source>
</evidence>
<dbReference type="InterPro" id="IPR004033">
    <property type="entry name" value="UbiE/COQ5_MeTrFase"/>
</dbReference>
<dbReference type="EC" id="2.1.1.163" evidence="4"/>
<comment type="catalytic activity">
    <reaction evidence="4">
        <text>a 2-demethylmenaquinol + S-adenosyl-L-methionine = a menaquinol + S-adenosyl-L-homocysteine + H(+)</text>
        <dbReference type="Rhea" id="RHEA:42640"/>
        <dbReference type="Rhea" id="RHEA-COMP:9539"/>
        <dbReference type="Rhea" id="RHEA-COMP:9563"/>
        <dbReference type="ChEBI" id="CHEBI:15378"/>
        <dbReference type="ChEBI" id="CHEBI:18151"/>
        <dbReference type="ChEBI" id="CHEBI:55437"/>
        <dbReference type="ChEBI" id="CHEBI:57856"/>
        <dbReference type="ChEBI" id="CHEBI:59789"/>
        <dbReference type="EC" id="2.1.1.163"/>
    </reaction>
</comment>
<dbReference type="GO" id="GO:0008168">
    <property type="term" value="F:methyltransferase activity"/>
    <property type="evidence" value="ECO:0007669"/>
    <property type="project" value="UniProtKB-KW"/>
</dbReference>
<sequence>MSDMVSYGFQDVTPEEKTARVGSVFERVAQKYDVMNDLMSAGTHRLIKDRFVRKLRPRAGERILDMAGGTGDIAFRMVPSGADITVADINPHMLDVGRARAEKRGFTALTFAEQNAETLSFDSASFDAYSIAYGIRNVTDIPAALAEAYRVLRYGGRFMCLEFSRAEWPVFGDAYERITMKLWPRVGAVVAGDEEPYQYLVESIRKFPPMGAFAGMIREAGFSRVSATPIMGGVSAIHMGWKA</sequence>
<evidence type="ECO:0000256" key="1">
    <source>
        <dbReference type="ARBA" id="ARBA00022603"/>
    </source>
</evidence>
<accession>A0ABS6SFZ3</accession>
<reference evidence="5 6" key="1">
    <citation type="submission" date="2021-04" db="EMBL/GenBank/DDBJ databases">
        <authorList>
            <person name="Pira H."/>
            <person name="Risdian C."/>
            <person name="Wink J."/>
        </authorList>
    </citation>
    <scope>NUCLEOTIDE SEQUENCE [LARGE SCALE GENOMIC DNA]</scope>
    <source>
        <strain evidence="5 6">WHA3</strain>
    </source>
</reference>
<comment type="catalytic activity">
    <reaction evidence="4">
        <text>a 2-methoxy-6-(all-trans-polyprenyl)benzene-1,4-diol + S-adenosyl-L-methionine = a 5-methoxy-2-methyl-3-(all-trans-polyprenyl)benzene-1,4-diol + S-adenosyl-L-homocysteine + H(+)</text>
        <dbReference type="Rhea" id="RHEA:28286"/>
        <dbReference type="Rhea" id="RHEA-COMP:10858"/>
        <dbReference type="Rhea" id="RHEA-COMP:10859"/>
        <dbReference type="ChEBI" id="CHEBI:15378"/>
        <dbReference type="ChEBI" id="CHEBI:57856"/>
        <dbReference type="ChEBI" id="CHEBI:59789"/>
        <dbReference type="ChEBI" id="CHEBI:84166"/>
        <dbReference type="ChEBI" id="CHEBI:84167"/>
        <dbReference type="EC" id="2.1.1.201"/>
    </reaction>
</comment>
<comment type="pathway">
    <text evidence="4">Quinol/quinone metabolism; menaquinone biosynthesis; menaquinol from 1,4-dihydroxy-2-naphthoate: step 2/2.</text>
</comment>
<evidence type="ECO:0000313" key="5">
    <source>
        <dbReference type="EMBL" id="MBV7257337.1"/>
    </source>
</evidence>
<comment type="pathway">
    <text evidence="4">Cofactor biosynthesis; ubiquinone biosynthesis.</text>
</comment>
<keyword evidence="4" id="KW-0831">Ubiquinone biosynthesis</keyword>
<evidence type="ECO:0000256" key="4">
    <source>
        <dbReference type="HAMAP-Rule" id="MF_01813"/>
    </source>
</evidence>
<feature type="binding site" evidence="4">
    <location>
        <position position="70"/>
    </location>
    <ligand>
        <name>S-adenosyl-L-methionine</name>
        <dbReference type="ChEBI" id="CHEBI:59789"/>
    </ligand>
</feature>
<gene>
    <name evidence="4" type="primary">ubiE</name>
    <name evidence="5" type="ORF">KCG44_11130</name>
</gene>
<evidence type="ECO:0000256" key="2">
    <source>
        <dbReference type="ARBA" id="ARBA00022679"/>
    </source>
</evidence>
<keyword evidence="4" id="KW-0474">Menaquinone biosynthesis</keyword>
<dbReference type="NCBIfam" id="TIGR01934">
    <property type="entry name" value="MenG_MenH_UbiE"/>
    <property type="match status" value="1"/>
</dbReference>
<dbReference type="Proteomes" id="UP000722336">
    <property type="component" value="Unassembled WGS sequence"/>
</dbReference>
<dbReference type="EC" id="2.1.1.201" evidence="4"/>
<dbReference type="Pfam" id="PF01209">
    <property type="entry name" value="Ubie_methyltran"/>
    <property type="match status" value="1"/>
</dbReference>
<feature type="binding site" evidence="4">
    <location>
        <begin position="115"/>
        <end position="116"/>
    </location>
    <ligand>
        <name>S-adenosyl-L-methionine</name>
        <dbReference type="ChEBI" id="CHEBI:59789"/>
    </ligand>
</feature>
<dbReference type="CDD" id="cd02440">
    <property type="entry name" value="AdoMet_MTases"/>
    <property type="match status" value="1"/>
</dbReference>